<protein>
    <submittedName>
        <fullName evidence="2">Uncharacterized protein</fullName>
    </submittedName>
</protein>
<evidence type="ECO:0000256" key="1">
    <source>
        <dbReference type="SAM" id="Phobius"/>
    </source>
</evidence>
<keyword evidence="1" id="KW-0812">Transmembrane</keyword>
<feature type="transmembrane region" description="Helical" evidence="1">
    <location>
        <begin position="34"/>
        <end position="56"/>
    </location>
</feature>
<dbReference type="EMBL" id="LXJU01000001">
    <property type="protein sequence ID" value="OGE57938.1"/>
    <property type="molecule type" value="Genomic_DNA"/>
</dbReference>
<organism evidence="2 3">
    <name type="scientific">Penicillium arizonense</name>
    <dbReference type="NCBI Taxonomy" id="1835702"/>
    <lineage>
        <taxon>Eukaryota</taxon>
        <taxon>Fungi</taxon>
        <taxon>Dikarya</taxon>
        <taxon>Ascomycota</taxon>
        <taxon>Pezizomycotina</taxon>
        <taxon>Eurotiomycetes</taxon>
        <taxon>Eurotiomycetidae</taxon>
        <taxon>Eurotiales</taxon>
        <taxon>Aspergillaceae</taxon>
        <taxon>Penicillium</taxon>
    </lineage>
</organism>
<dbReference type="RefSeq" id="XP_022493361.1">
    <property type="nucleotide sequence ID" value="XM_022626811.1"/>
</dbReference>
<evidence type="ECO:0000313" key="3">
    <source>
        <dbReference type="Proteomes" id="UP000177622"/>
    </source>
</evidence>
<dbReference type="AlphaFoldDB" id="A0A1F5LXQ0"/>
<reference evidence="2 3" key="1">
    <citation type="journal article" date="2016" name="Sci. Rep.">
        <title>Penicillium arizonense, a new, genome sequenced fungal species, reveals a high chemical diversity in secreted metabolites.</title>
        <authorList>
            <person name="Grijseels S."/>
            <person name="Nielsen J.C."/>
            <person name="Randelovic M."/>
            <person name="Nielsen J."/>
            <person name="Nielsen K.F."/>
            <person name="Workman M."/>
            <person name="Frisvad J.C."/>
        </authorList>
    </citation>
    <scope>NUCLEOTIDE SEQUENCE [LARGE SCALE GENOMIC DNA]</scope>
    <source>
        <strain evidence="2 3">CBS 141311</strain>
    </source>
</reference>
<evidence type="ECO:0000313" key="2">
    <source>
        <dbReference type="EMBL" id="OGE57938.1"/>
    </source>
</evidence>
<dbReference type="OrthoDB" id="4343598at2759"/>
<proteinExistence type="predicted"/>
<dbReference type="GeneID" id="34571545"/>
<name>A0A1F5LXQ0_PENAI</name>
<comment type="caution">
    <text evidence="2">The sequence shown here is derived from an EMBL/GenBank/DDBJ whole genome shotgun (WGS) entry which is preliminary data.</text>
</comment>
<sequence length="89" mass="9987">MYASSRLLHPVVFESMHVMAADQGGQSLTLPLDFVAHNAVFLLSGVLVAWLLSNVLFRLGQLRLRSRLITSLWSFVVPSASWYTSLLWP</sequence>
<accession>A0A1F5LXQ0</accession>
<keyword evidence="3" id="KW-1185">Reference proteome</keyword>
<keyword evidence="1" id="KW-0472">Membrane</keyword>
<keyword evidence="1" id="KW-1133">Transmembrane helix</keyword>
<dbReference type="Proteomes" id="UP000177622">
    <property type="component" value="Unassembled WGS sequence"/>
</dbReference>
<gene>
    <name evidence="2" type="ORF">PENARI_c001G08665</name>
</gene>